<dbReference type="Proteomes" id="UP000430345">
    <property type="component" value="Unassembled WGS sequence"/>
</dbReference>
<evidence type="ECO:0000313" key="1">
    <source>
        <dbReference type="EMBL" id="MPQ42842.1"/>
    </source>
</evidence>
<dbReference type="EMBL" id="WHJC01000024">
    <property type="protein sequence ID" value="MPQ42842.1"/>
    <property type="molecule type" value="Genomic_DNA"/>
</dbReference>
<dbReference type="RefSeq" id="WP_152887828.1">
    <property type="nucleotide sequence ID" value="NZ_WHJC01000024.1"/>
</dbReference>
<name>A0A6I1MKW1_9CLOT</name>
<protein>
    <submittedName>
        <fullName evidence="1">Uncharacterized protein</fullName>
    </submittedName>
</protein>
<accession>A0A6I1MKW1</accession>
<sequence>MNRGIKNENIENLKRIFSKSILEYIKISNEKNKEIGKKLKVRIPQEFLEAMKNGELNLMKSKTGEILPNIVDDKNKIVKQIRLEEVKEDLNNTDINKLGEYVLEQKLDAIKDQLECIMIVVEDIEKGQKNDRYAKVDGAKNDIKQSLLEDNLDIKNNLQSLAQSKLNEVIEVLSKEINDGIEFFNEWEKRSFIEKNIVSVKFSTWNINRKFNKICEDYLYFNRAKSLLINLKTSQGMHEYKINQIIEDLIEMDIKLQEINISNWLAPKNDSNEWQYTLLGKKEYKNELIIEYDMTEFMKEGIKI</sequence>
<organism evidence="1 2">
    <name type="scientific">Clostridium tarantellae</name>
    <dbReference type="NCBI Taxonomy" id="39493"/>
    <lineage>
        <taxon>Bacteria</taxon>
        <taxon>Bacillati</taxon>
        <taxon>Bacillota</taxon>
        <taxon>Clostridia</taxon>
        <taxon>Eubacteriales</taxon>
        <taxon>Clostridiaceae</taxon>
        <taxon>Clostridium</taxon>
    </lineage>
</organism>
<keyword evidence="2" id="KW-1185">Reference proteome</keyword>
<reference evidence="1 2" key="1">
    <citation type="submission" date="2019-10" db="EMBL/GenBank/DDBJ databases">
        <title>The Genome Sequence of Clostridium tarantellae Isolated from Fish Brain.</title>
        <authorList>
            <person name="Bano L."/>
            <person name="Kiel M."/>
            <person name="Sales G."/>
            <person name="Doxey A.C."/>
            <person name="Mansfield M.J."/>
            <person name="Schiavone M."/>
            <person name="Rossetto O."/>
            <person name="Pirazzini M."/>
            <person name="Dobrindt U."/>
            <person name="Montecucco C."/>
        </authorList>
    </citation>
    <scope>NUCLEOTIDE SEQUENCE [LARGE SCALE GENOMIC DNA]</scope>
    <source>
        <strain evidence="1 2">DSM 3997</strain>
    </source>
</reference>
<evidence type="ECO:0000313" key="2">
    <source>
        <dbReference type="Proteomes" id="UP000430345"/>
    </source>
</evidence>
<gene>
    <name evidence="1" type="ORF">GBZ86_03620</name>
</gene>
<dbReference type="OrthoDB" id="2989062at2"/>
<dbReference type="AlphaFoldDB" id="A0A6I1MKW1"/>
<comment type="caution">
    <text evidence="1">The sequence shown here is derived from an EMBL/GenBank/DDBJ whole genome shotgun (WGS) entry which is preliminary data.</text>
</comment>
<proteinExistence type="predicted"/>